<dbReference type="Gene3D" id="3.40.20.10">
    <property type="entry name" value="Severin"/>
    <property type="match status" value="2"/>
</dbReference>
<feature type="region of interest" description="Disordered" evidence="8">
    <location>
        <begin position="243"/>
        <end position="263"/>
    </location>
</feature>
<dbReference type="eggNOG" id="KOG1747">
    <property type="taxonomic scope" value="Eukaryota"/>
</dbReference>
<evidence type="ECO:0000256" key="4">
    <source>
        <dbReference type="ARBA" id="ARBA00022737"/>
    </source>
</evidence>
<dbReference type="InterPro" id="IPR029006">
    <property type="entry name" value="ADF-H/Gelsolin-like_dom_sf"/>
</dbReference>
<comment type="similarity">
    <text evidence="2">Belongs to the actin-binding proteins ADF family. Twinfilin subfamily.</text>
</comment>
<dbReference type="SUPFAM" id="SSF55753">
    <property type="entry name" value="Actin depolymerizing proteins"/>
    <property type="match status" value="2"/>
</dbReference>
<organism evidence="10 11">
    <name type="scientific">Batrachochytrium dendrobatidis (strain JEL423)</name>
    <dbReference type="NCBI Taxonomy" id="403673"/>
    <lineage>
        <taxon>Eukaryota</taxon>
        <taxon>Fungi</taxon>
        <taxon>Fungi incertae sedis</taxon>
        <taxon>Chytridiomycota</taxon>
        <taxon>Chytridiomycota incertae sedis</taxon>
        <taxon>Chytridiomycetes</taxon>
        <taxon>Rhizophydiales</taxon>
        <taxon>Rhizophydiales incertae sedis</taxon>
        <taxon>Batrachochytrium</taxon>
    </lineage>
</organism>
<keyword evidence="3" id="KW-0963">Cytoplasm</keyword>
<feature type="domain" description="ADF-H" evidence="9">
    <location>
        <begin position="1"/>
        <end position="72"/>
    </location>
</feature>
<dbReference type="GO" id="GO:0051015">
    <property type="term" value="F:actin filament binding"/>
    <property type="evidence" value="ECO:0007669"/>
    <property type="project" value="TreeGrafter"/>
</dbReference>
<evidence type="ECO:0000256" key="3">
    <source>
        <dbReference type="ARBA" id="ARBA00022490"/>
    </source>
</evidence>
<evidence type="ECO:0000256" key="6">
    <source>
        <dbReference type="ARBA" id="ARBA00023212"/>
    </source>
</evidence>
<dbReference type="Pfam" id="PF00241">
    <property type="entry name" value="Cofilin_ADF"/>
    <property type="match status" value="2"/>
</dbReference>
<dbReference type="OrthoDB" id="10006997at2759"/>
<proteinExistence type="inferred from homology"/>
<dbReference type="PANTHER" id="PTHR13759:SF1">
    <property type="entry name" value="TWINFILIN"/>
    <property type="match status" value="1"/>
</dbReference>
<accession>A0A177WD46</accession>
<keyword evidence="4" id="KW-0677">Repeat</keyword>
<dbReference type="PROSITE" id="PS51263">
    <property type="entry name" value="ADF_H"/>
    <property type="match status" value="2"/>
</dbReference>
<gene>
    <name evidence="10" type="ORF">BDEG_21617</name>
</gene>
<reference evidence="10 11" key="1">
    <citation type="submission" date="2006-10" db="EMBL/GenBank/DDBJ databases">
        <title>The Genome Sequence of Batrachochytrium dendrobatidis JEL423.</title>
        <authorList>
            <consortium name="The Broad Institute Genome Sequencing Platform"/>
            <person name="Birren B."/>
            <person name="Lander E."/>
            <person name="Galagan J."/>
            <person name="Cuomo C."/>
            <person name="Devon K."/>
            <person name="Jaffe D."/>
            <person name="Butler J."/>
            <person name="Alvarez P."/>
            <person name="Gnerre S."/>
            <person name="Grabherr M."/>
            <person name="Kleber M."/>
            <person name="Mauceli E."/>
            <person name="Brockman W."/>
            <person name="Young S."/>
            <person name="LaButti K."/>
            <person name="Sykes S."/>
            <person name="DeCaprio D."/>
            <person name="Crawford M."/>
            <person name="Koehrsen M."/>
            <person name="Engels R."/>
            <person name="Montgomery P."/>
            <person name="Pearson M."/>
            <person name="Howarth C."/>
            <person name="Larson L."/>
            <person name="White J."/>
            <person name="O'Leary S."/>
            <person name="Kodira C."/>
            <person name="Zeng Q."/>
            <person name="Yandava C."/>
            <person name="Alvarado L."/>
            <person name="Longcore J."/>
            <person name="James T."/>
        </authorList>
    </citation>
    <scope>NUCLEOTIDE SEQUENCE [LARGE SCALE GENOMIC DNA]</scope>
    <source>
        <strain evidence="10 11">JEL423</strain>
    </source>
</reference>
<feature type="domain" description="ADF-H" evidence="9">
    <location>
        <begin position="110"/>
        <end position="235"/>
    </location>
</feature>
<evidence type="ECO:0000256" key="1">
    <source>
        <dbReference type="ARBA" id="ARBA00004245"/>
    </source>
</evidence>
<dbReference type="PANTHER" id="PTHR13759">
    <property type="entry name" value="TWINFILIN"/>
    <property type="match status" value="1"/>
</dbReference>
<dbReference type="GO" id="GO:0051016">
    <property type="term" value="P:barbed-end actin filament capping"/>
    <property type="evidence" value="ECO:0007669"/>
    <property type="project" value="TreeGrafter"/>
</dbReference>
<evidence type="ECO:0000256" key="8">
    <source>
        <dbReference type="SAM" id="MobiDB-lite"/>
    </source>
</evidence>
<dbReference type="VEuPathDB" id="FungiDB:BDEG_21617"/>
<dbReference type="EMBL" id="DS022300">
    <property type="protein sequence ID" value="OAJ37614.1"/>
    <property type="molecule type" value="Genomic_DNA"/>
</dbReference>
<evidence type="ECO:0000256" key="5">
    <source>
        <dbReference type="ARBA" id="ARBA00023203"/>
    </source>
</evidence>
<dbReference type="AlphaFoldDB" id="A0A177WD46"/>
<reference evidence="10 11" key="2">
    <citation type="submission" date="2016-05" db="EMBL/GenBank/DDBJ databases">
        <title>Lineage-specific infection strategies underlie the spectrum of fungal disease in amphibians.</title>
        <authorList>
            <person name="Cuomo C.A."/>
            <person name="Farrer R.A."/>
            <person name="James T."/>
            <person name="Longcore J."/>
            <person name="Birren B."/>
        </authorList>
    </citation>
    <scope>NUCLEOTIDE SEQUENCE [LARGE SCALE GENOMIC DNA]</scope>
    <source>
        <strain evidence="10 11">JEL423</strain>
    </source>
</reference>
<dbReference type="GO" id="GO:0030042">
    <property type="term" value="P:actin filament depolymerization"/>
    <property type="evidence" value="ECO:0007669"/>
    <property type="project" value="TreeGrafter"/>
</dbReference>
<dbReference type="GO" id="GO:0005737">
    <property type="term" value="C:cytoplasm"/>
    <property type="evidence" value="ECO:0007669"/>
    <property type="project" value="TreeGrafter"/>
</dbReference>
<dbReference type="InterPro" id="IPR002108">
    <property type="entry name" value="ADF-H"/>
</dbReference>
<name>A0A177WD46_BATDL</name>
<evidence type="ECO:0000313" key="11">
    <source>
        <dbReference type="Proteomes" id="UP000077115"/>
    </source>
</evidence>
<dbReference type="Proteomes" id="UP000077115">
    <property type="component" value="Unassembled WGS sequence"/>
</dbReference>
<protein>
    <recommendedName>
        <fullName evidence="9">ADF-H domain-containing protein</fullName>
    </recommendedName>
</protein>
<keyword evidence="6" id="KW-0206">Cytoskeleton</keyword>
<keyword evidence="5" id="KW-0009">Actin-binding</keyword>
<evidence type="ECO:0000256" key="2">
    <source>
        <dbReference type="ARBA" id="ARBA00009557"/>
    </source>
</evidence>
<sequence length="263" mass="29181">MYRTDSRINEMGSYEWVFMQFVPDTAKVRDKMLYAASKSTLTKELGDSNFVDTVYATTKDDLSLEGFHCHVKHSHAEAPLTERELEAAAVKASESTAEIGISSRRSNAPGVAFQFTLEANQAFKELKNGSINFISLRVDPETETMLLDCSASIQLSEIPGKIDSQAPRFIFFKSVSSDDYAFAYVSPPECKVKERMLFAASRSYVVGEAEAILGLGIKAKFEVDTVDEFVSSFEDHCKQVTEKASPSALRKPAFAKPNRPGRK</sequence>
<dbReference type="InterPro" id="IPR028458">
    <property type="entry name" value="Twinfilin"/>
</dbReference>
<evidence type="ECO:0000259" key="9">
    <source>
        <dbReference type="PROSITE" id="PS51263"/>
    </source>
</evidence>
<evidence type="ECO:0000313" key="10">
    <source>
        <dbReference type="EMBL" id="OAJ37614.1"/>
    </source>
</evidence>
<dbReference type="STRING" id="403673.A0A177WD46"/>
<comment type="subunit">
    <text evidence="7">Interacts with G-actin; ADP-actin form.</text>
</comment>
<dbReference type="GO" id="GO:0005884">
    <property type="term" value="C:actin filament"/>
    <property type="evidence" value="ECO:0007669"/>
    <property type="project" value="TreeGrafter"/>
</dbReference>
<evidence type="ECO:0000256" key="7">
    <source>
        <dbReference type="ARBA" id="ARBA00038532"/>
    </source>
</evidence>
<comment type="subcellular location">
    <subcellularLocation>
        <location evidence="1">Cytoplasm</location>
        <location evidence="1">Cytoskeleton</location>
    </subcellularLocation>
</comment>
<dbReference type="GO" id="GO:0003785">
    <property type="term" value="F:actin monomer binding"/>
    <property type="evidence" value="ECO:0007669"/>
    <property type="project" value="TreeGrafter"/>
</dbReference>